<organism evidence="1 2">
    <name type="scientific">Aspergillus homomorphus (strain CBS 101889)</name>
    <dbReference type="NCBI Taxonomy" id="1450537"/>
    <lineage>
        <taxon>Eukaryota</taxon>
        <taxon>Fungi</taxon>
        <taxon>Dikarya</taxon>
        <taxon>Ascomycota</taxon>
        <taxon>Pezizomycotina</taxon>
        <taxon>Eurotiomycetes</taxon>
        <taxon>Eurotiomycetidae</taxon>
        <taxon>Eurotiales</taxon>
        <taxon>Aspergillaceae</taxon>
        <taxon>Aspergillus</taxon>
        <taxon>Aspergillus subgen. Circumdati</taxon>
    </lineage>
</organism>
<gene>
    <name evidence="1" type="ORF">BO97DRAFT_258127</name>
</gene>
<dbReference type="Proteomes" id="UP000248961">
    <property type="component" value="Unassembled WGS sequence"/>
</dbReference>
<dbReference type="EMBL" id="KZ824273">
    <property type="protein sequence ID" value="RAL14835.1"/>
    <property type="molecule type" value="Genomic_DNA"/>
</dbReference>
<evidence type="ECO:0000313" key="2">
    <source>
        <dbReference type="Proteomes" id="UP000248961"/>
    </source>
</evidence>
<keyword evidence="2" id="KW-1185">Reference proteome</keyword>
<reference evidence="1 2" key="1">
    <citation type="submission" date="2018-02" db="EMBL/GenBank/DDBJ databases">
        <title>The genomes of Aspergillus section Nigri reveals drivers in fungal speciation.</title>
        <authorList>
            <consortium name="DOE Joint Genome Institute"/>
            <person name="Vesth T.C."/>
            <person name="Nybo J."/>
            <person name="Theobald S."/>
            <person name="Brandl J."/>
            <person name="Frisvad J.C."/>
            <person name="Nielsen K.F."/>
            <person name="Lyhne E.K."/>
            <person name="Kogle M.E."/>
            <person name="Kuo A."/>
            <person name="Riley R."/>
            <person name="Clum A."/>
            <person name="Nolan M."/>
            <person name="Lipzen A."/>
            <person name="Salamov A."/>
            <person name="Henrissat B."/>
            <person name="Wiebenga A."/>
            <person name="De vries R.P."/>
            <person name="Grigoriev I.V."/>
            <person name="Mortensen U.H."/>
            <person name="Andersen M.R."/>
            <person name="Baker S.E."/>
        </authorList>
    </citation>
    <scope>NUCLEOTIDE SEQUENCE [LARGE SCALE GENOMIC DNA]</scope>
    <source>
        <strain evidence="1 2">CBS 101889</strain>
    </source>
</reference>
<dbReference type="GeneID" id="37195173"/>
<evidence type="ECO:0000313" key="1">
    <source>
        <dbReference type="EMBL" id="RAL14835.1"/>
    </source>
</evidence>
<proteinExistence type="predicted"/>
<dbReference type="AlphaFoldDB" id="A0A395I4Y1"/>
<sequence>MRDRFLNATYSALVGPKPGDLMRADVRIEVEPQPMGIKKRRPLCRVRRGEDAAWSAVPPPKDEGIEILVFRVQDETADKKQSSEASPYKNMTTSPVVGKVERVERSREQSDTYVSLAGPRGSMKVVLHLHPDPDEWLEQPSMLSIDFDCALTAFVQCLLRCRDTTLQAFGMIDDLHLGGCLEKMDNPYYKRKRKT</sequence>
<dbReference type="VEuPathDB" id="FungiDB:BO97DRAFT_258127"/>
<accession>A0A395I4Y1</accession>
<dbReference type="RefSeq" id="XP_025553989.1">
    <property type="nucleotide sequence ID" value="XM_025690884.1"/>
</dbReference>
<protein>
    <submittedName>
        <fullName evidence="1">Uncharacterized protein</fullName>
    </submittedName>
</protein>
<name>A0A395I4Y1_ASPHC</name>